<comment type="caution">
    <text evidence="2">The sequence shown here is derived from an EMBL/GenBank/DDBJ whole genome shotgun (WGS) entry which is preliminary data.</text>
</comment>
<keyword evidence="3" id="KW-1185">Reference proteome</keyword>
<organism evidence="2 3">
    <name type="scientific">Polyplosphaeria fusca</name>
    <dbReference type="NCBI Taxonomy" id="682080"/>
    <lineage>
        <taxon>Eukaryota</taxon>
        <taxon>Fungi</taxon>
        <taxon>Dikarya</taxon>
        <taxon>Ascomycota</taxon>
        <taxon>Pezizomycotina</taxon>
        <taxon>Dothideomycetes</taxon>
        <taxon>Pleosporomycetidae</taxon>
        <taxon>Pleosporales</taxon>
        <taxon>Tetraplosphaeriaceae</taxon>
        <taxon>Polyplosphaeria</taxon>
    </lineage>
</organism>
<dbReference type="EMBL" id="ML996132">
    <property type="protein sequence ID" value="KAF2735743.1"/>
    <property type="molecule type" value="Genomic_DNA"/>
</dbReference>
<feature type="region of interest" description="Disordered" evidence="1">
    <location>
        <begin position="96"/>
        <end position="122"/>
    </location>
</feature>
<reference evidence="2" key="1">
    <citation type="journal article" date="2020" name="Stud. Mycol.">
        <title>101 Dothideomycetes genomes: a test case for predicting lifestyles and emergence of pathogens.</title>
        <authorList>
            <person name="Haridas S."/>
            <person name="Albert R."/>
            <person name="Binder M."/>
            <person name="Bloem J."/>
            <person name="Labutti K."/>
            <person name="Salamov A."/>
            <person name="Andreopoulos B."/>
            <person name="Baker S."/>
            <person name="Barry K."/>
            <person name="Bills G."/>
            <person name="Bluhm B."/>
            <person name="Cannon C."/>
            <person name="Castanera R."/>
            <person name="Culley D."/>
            <person name="Daum C."/>
            <person name="Ezra D."/>
            <person name="Gonzalez J."/>
            <person name="Henrissat B."/>
            <person name="Kuo A."/>
            <person name="Liang C."/>
            <person name="Lipzen A."/>
            <person name="Lutzoni F."/>
            <person name="Magnuson J."/>
            <person name="Mondo S."/>
            <person name="Nolan M."/>
            <person name="Ohm R."/>
            <person name="Pangilinan J."/>
            <person name="Park H.-J."/>
            <person name="Ramirez L."/>
            <person name="Alfaro M."/>
            <person name="Sun H."/>
            <person name="Tritt A."/>
            <person name="Yoshinaga Y."/>
            <person name="Zwiers L.-H."/>
            <person name="Turgeon B."/>
            <person name="Goodwin S."/>
            <person name="Spatafora J."/>
            <person name="Crous P."/>
            <person name="Grigoriev I."/>
        </authorList>
    </citation>
    <scope>NUCLEOTIDE SEQUENCE</scope>
    <source>
        <strain evidence="2">CBS 125425</strain>
    </source>
</reference>
<accession>A0A9P4R2R5</accession>
<proteinExistence type="predicted"/>
<sequence>MWSAGKSNEMVIGKRWRHVHADAEGWPACGVSSEATGGVYARRAAWADGRGRRTSQSGRAWRSRAALRAETWELGWAVGALTHPLHLSQAAVQPQPRAHVSVGRQRAGVGGGQRGETRRDETRQDGCNLECHHVDGRQRNERLMRGEWLRASASNRKEASVLAGEAVIRLQRRIQGRRQRPPQLAERALADNGRLRGSCARYRYE</sequence>
<dbReference type="AlphaFoldDB" id="A0A9P4R2R5"/>
<evidence type="ECO:0000313" key="2">
    <source>
        <dbReference type="EMBL" id="KAF2735743.1"/>
    </source>
</evidence>
<name>A0A9P4R2R5_9PLEO</name>
<evidence type="ECO:0000313" key="3">
    <source>
        <dbReference type="Proteomes" id="UP000799444"/>
    </source>
</evidence>
<protein>
    <submittedName>
        <fullName evidence="2">Uncharacterized protein</fullName>
    </submittedName>
</protein>
<gene>
    <name evidence="2" type="ORF">EJ04DRAFT_183807</name>
</gene>
<dbReference type="Proteomes" id="UP000799444">
    <property type="component" value="Unassembled WGS sequence"/>
</dbReference>
<evidence type="ECO:0000256" key="1">
    <source>
        <dbReference type="SAM" id="MobiDB-lite"/>
    </source>
</evidence>